<feature type="domain" description="DUF7281" evidence="1">
    <location>
        <begin position="101"/>
        <end position="275"/>
    </location>
</feature>
<name>A0A9X0WJQ7_9GAMM</name>
<dbReference type="RefSeq" id="WP_200388653.1">
    <property type="nucleotide sequence ID" value="NZ_NRSD01000016.1"/>
</dbReference>
<dbReference type="Proteomes" id="UP001138802">
    <property type="component" value="Unassembled WGS sequence"/>
</dbReference>
<comment type="caution">
    <text evidence="2">The sequence shown here is derived from an EMBL/GenBank/DDBJ whole genome shotgun (WGS) entry which is preliminary data.</text>
</comment>
<proteinExistence type="predicted"/>
<protein>
    <recommendedName>
        <fullName evidence="1">DUF7281 domain-containing protein</fullName>
    </recommendedName>
</protein>
<dbReference type="EMBL" id="NRSD01000016">
    <property type="protein sequence ID" value="MBK1645848.1"/>
    <property type="molecule type" value="Genomic_DNA"/>
</dbReference>
<accession>A0A9X0WJQ7</accession>
<keyword evidence="3" id="KW-1185">Reference proteome</keyword>
<evidence type="ECO:0000259" key="1">
    <source>
        <dbReference type="Pfam" id="PF23947"/>
    </source>
</evidence>
<sequence length="278" mass="30419">MSDLPKTAVRALLRLVQSDAERFASSQVLASFIDDYGIGRRKGAGCLFDAEDKACIRELLRAEGIDPLTDPAAWDQITRAEALRLGPDEKFAATPVKRQRVAIKTLPGRSLNLDGRALILPPACHLDVDGGIVAGRLAHETVLLVENWEPFNRIHAIDLDLSPAGTNPLVVWRGDCSETSPEHALALLRALDVRVWAFVDYDPAGLLIAAGLPRLAGIIAPEPARLERDLAQGLTGRYQDQLPMSMAALDTSGNQHVRALWTLIRRQGRALPQEFYLS</sequence>
<dbReference type="InterPro" id="IPR055705">
    <property type="entry name" value="DUF7281"/>
</dbReference>
<reference evidence="2 3" key="1">
    <citation type="journal article" date="2020" name="Microorganisms">
        <title>Osmotic Adaptation and Compatible Solute Biosynthesis of Phototrophic Bacteria as Revealed from Genome Analyses.</title>
        <authorList>
            <person name="Imhoff J.F."/>
            <person name="Rahn T."/>
            <person name="Kunzel S."/>
            <person name="Keller A."/>
            <person name="Neulinger S.C."/>
        </authorList>
    </citation>
    <scope>NUCLEOTIDE SEQUENCE [LARGE SCALE GENOMIC DNA]</scope>
    <source>
        <strain evidence="2 3">DSM 21303</strain>
    </source>
</reference>
<evidence type="ECO:0000313" key="3">
    <source>
        <dbReference type="Proteomes" id="UP001138802"/>
    </source>
</evidence>
<organism evidence="2 3">
    <name type="scientific">Thiocapsa imhoffii</name>
    <dbReference type="NCBI Taxonomy" id="382777"/>
    <lineage>
        <taxon>Bacteria</taxon>
        <taxon>Pseudomonadati</taxon>
        <taxon>Pseudomonadota</taxon>
        <taxon>Gammaproteobacteria</taxon>
        <taxon>Chromatiales</taxon>
        <taxon>Chromatiaceae</taxon>
        <taxon>Thiocapsa</taxon>
    </lineage>
</organism>
<dbReference type="AlphaFoldDB" id="A0A9X0WJQ7"/>
<evidence type="ECO:0000313" key="2">
    <source>
        <dbReference type="EMBL" id="MBK1645848.1"/>
    </source>
</evidence>
<gene>
    <name evidence="2" type="ORF">CKO25_14530</name>
</gene>
<dbReference type="Pfam" id="PF23947">
    <property type="entry name" value="DUF7281"/>
    <property type="match status" value="1"/>
</dbReference>